<protein>
    <submittedName>
        <fullName evidence="2">Glycerophosphoryl diester phosphodiesterase</fullName>
    </submittedName>
</protein>
<dbReference type="SUPFAM" id="SSF51695">
    <property type="entry name" value="PLC-like phosphodiesterases"/>
    <property type="match status" value="1"/>
</dbReference>
<keyword evidence="3" id="KW-1185">Reference proteome</keyword>
<dbReference type="GO" id="GO:0006629">
    <property type="term" value="P:lipid metabolic process"/>
    <property type="evidence" value="ECO:0007669"/>
    <property type="project" value="InterPro"/>
</dbReference>
<evidence type="ECO:0000313" key="2">
    <source>
        <dbReference type="EMBL" id="ACV06586.1"/>
    </source>
</evidence>
<dbReference type="PANTHER" id="PTHR43805:SF1">
    <property type="entry name" value="GP-PDE DOMAIN-CONTAINING PROTEIN"/>
    <property type="match status" value="1"/>
</dbReference>
<dbReference type="AlphaFoldDB" id="C7NI79"/>
<sequence>MRGVHSAGHVAFTSMGESVRMAATRHRLPAADHSPSEARPTYLTTGRPVVLAHRGFAPDGGENSMAAFDAAVALGCEYVETDVHTTTDGVVVAFHDESLERVTDSAGLVDDLPWEVVRAARITGDHPIPTLAELLQRHPTLRVNIDLKSEAAVEPTVAVIERLGAHDRVLVTSFDDRRRRRALALLSRPVATSAGERTTALMWAASRLLVLAAGVGVVTAEWRRGRMARPGRQVAGTLESLAHRAISTVSRGVGAYQVPEHFRGIRVVDDAFLDAAHLAGAHVHVWTVNEVADMERLLDLGVDGIVTDRADRMVDLLRARGELPGP</sequence>
<dbReference type="Gene3D" id="3.20.20.190">
    <property type="entry name" value="Phosphatidylinositol (PI) phosphodiesterase"/>
    <property type="match status" value="1"/>
</dbReference>
<dbReference type="eggNOG" id="COG0584">
    <property type="taxonomic scope" value="Bacteria"/>
</dbReference>
<accession>C7NI79</accession>
<name>C7NI79_KYTSD</name>
<dbReference type="GO" id="GO:0008081">
    <property type="term" value="F:phosphoric diester hydrolase activity"/>
    <property type="evidence" value="ECO:0007669"/>
    <property type="project" value="InterPro"/>
</dbReference>
<reference evidence="2 3" key="1">
    <citation type="journal article" date="2009" name="Stand. Genomic Sci.">
        <title>Complete genome sequence of Kytococcus sedentarius type strain (541).</title>
        <authorList>
            <person name="Sims D."/>
            <person name="Brettin T."/>
            <person name="Detter J.C."/>
            <person name="Han C."/>
            <person name="Lapidus A."/>
            <person name="Copeland A."/>
            <person name="Glavina Del Rio T."/>
            <person name="Nolan M."/>
            <person name="Chen F."/>
            <person name="Lucas S."/>
            <person name="Tice H."/>
            <person name="Cheng J.F."/>
            <person name="Bruce D."/>
            <person name="Goodwin L."/>
            <person name="Pitluck S."/>
            <person name="Ovchinnikova G."/>
            <person name="Pati A."/>
            <person name="Ivanova N."/>
            <person name="Mavrommatis K."/>
            <person name="Chen A."/>
            <person name="Palaniappan K."/>
            <person name="D'haeseleer P."/>
            <person name="Chain P."/>
            <person name="Bristow J."/>
            <person name="Eisen J.A."/>
            <person name="Markowitz V."/>
            <person name="Hugenholtz P."/>
            <person name="Schneider S."/>
            <person name="Goker M."/>
            <person name="Pukall R."/>
            <person name="Kyrpides N.C."/>
            <person name="Klenk H.P."/>
        </authorList>
    </citation>
    <scope>NUCLEOTIDE SEQUENCE [LARGE SCALE GENOMIC DNA]</scope>
    <source>
        <strain evidence="3">ATCC 14392 / DSM 20547 / JCM 11482 / CCUG 33030 / NBRC 15357 / NCTC 11040 / CCM 314 / 541</strain>
    </source>
</reference>
<dbReference type="PROSITE" id="PS51704">
    <property type="entry name" value="GP_PDE"/>
    <property type="match status" value="1"/>
</dbReference>
<dbReference type="Pfam" id="PF03009">
    <property type="entry name" value="GDPD"/>
    <property type="match status" value="1"/>
</dbReference>
<dbReference type="InterPro" id="IPR017946">
    <property type="entry name" value="PLC-like_Pdiesterase_TIM-brl"/>
</dbReference>
<dbReference type="HOGENOM" id="CLU_030006_3_6_11"/>
<dbReference type="EMBL" id="CP001686">
    <property type="protein sequence ID" value="ACV06586.1"/>
    <property type="molecule type" value="Genomic_DNA"/>
</dbReference>
<evidence type="ECO:0000313" key="3">
    <source>
        <dbReference type="Proteomes" id="UP000006666"/>
    </source>
</evidence>
<proteinExistence type="predicted"/>
<evidence type="ECO:0000259" key="1">
    <source>
        <dbReference type="PROSITE" id="PS51704"/>
    </source>
</evidence>
<dbReference type="PANTHER" id="PTHR43805">
    <property type="entry name" value="GLYCEROPHOSPHORYL DIESTER PHOSPHODIESTERASE"/>
    <property type="match status" value="1"/>
</dbReference>
<dbReference type="KEGG" id="kse:Ksed_15710"/>
<organism evidence="2 3">
    <name type="scientific">Kytococcus sedentarius (strain ATCC 14392 / DSM 20547 / JCM 11482 / CCUG 33030 / NBRC 15357 / NCTC 11040 / CCM 314 / 541)</name>
    <name type="common">Micrococcus sedentarius</name>
    <dbReference type="NCBI Taxonomy" id="478801"/>
    <lineage>
        <taxon>Bacteria</taxon>
        <taxon>Bacillati</taxon>
        <taxon>Actinomycetota</taxon>
        <taxon>Actinomycetes</taxon>
        <taxon>Micrococcales</taxon>
        <taxon>Kytococcaceae</taxon>
        <taxon>Kytococcus</taxon>
    </lineage>
</organism>
<dbReference type="STRING" id="478801.Ksed_15710"/>
<dbReference type="InterPro" id="IPR030395">
    <property type="entry name" value="GP_PDE_dom"/>
</dbReference>
<dbReference type="Proteomes" id="UP000006666">
    <property type="component" value="Chromosome"/>
</dbReference>
<gene>
    <name evidence="2" type="ordered locus">Ksed_15710</name>
</gene>
<feature type="domain" description="GP-PDE" evidence="1">
    <location>
        <begin position="48"/>
        <end position="317"/>
    </location>
</feature>